<dbReference type="AlphaFoldDB" id="A0A250WWY2"/>
<dbReference type="OrthoDB" id="547717at2759"/>
<comment type="caution">
    <text evidence="3">The sequence shown here is derived from an EMBL/GenBank/DDBJ whole genome shotgun (WGS) entry which is preliminary data.</text>
</comment>
<organism evidence="3 4">
    <name type="scientific">Chlamydomonas eustigma</name>
    <dbReference type="NCBI Taxonomy" id="1157962"/>
    <lineage>
        <taxon>Eukaryota</taxon>
        <taxon>Viridiplantae</taxon>
        <taxon>Chlorophyta</taxon>
        <taxon>core chlorophytes</taxon>
        <taxon>Chlorophyceae</taxon>
        <taxon>CS clade</taxon>
        <taxon>Chlamydomonadales</taxon>
        <taxon>Chlamydomonadaceae</taxon>
        <taxon>Chlamydomonas</taxon>
    </lineage>
</organism>
<dbReference type="EMBL" id="BEGY01000012">
    <property type="protein sequence ID" value="GAX75337.1"/>
    <property type="molecule type" value="Genomic_DNA"/>
</dbReference>
<dbReference type="Proteomes" id="UP000232323">
    <property type="component" value="Unassembled WGS sequence"/>
</dbReference>
<proteinExistence type="predicted"/>
<reference evidence="3 4" key="1">
    <citation type="submission" date="2017-08" db="EMBL/GenBank/DDBJ databases">
        <title>Acidophilic green algal genome provides insights into adaptation to an acidic environment.</title>
        <authorList>
            <person name="Hirooka S."/>
            <person name="Hirose Y."/>
            <person name="Kanesaki Y."/>
            <person name="Higuchi S."/>
            <person name="Fujiwara T."/>
            <person name="Onuma R."/>
            <person name="Era A."/>
            <person name="Ohbayashi R."/>
            <person name="Uzuka A."/>
            <person name="Nozaki H."/>
            <person name="Yoshikawa H."/>
            <person name="Miyagishima S.Y."/>
        </authorList>
    </citation>
    <scope>NUCLEOTIDE SEQUENCE [LARGE SCALE GENOMIC DNA]</scope>
    <source>
        <strain evidence="3 4">NIES-2499</strain>
    </source>
</reference>
<name>A0A250WWY2_9CHLO</name>
<feature type="region of interest" description="Disordered" evidence="2">
    <location>
        <begin position="1"/>
        <end position="31"/>
    </location>
</feature>
<feature type="compositionally biased region" description="Polar residues" evidence="2">
    <location>
        <begin position="1"/>
        <end position="16"/>
    </location>
</feature>
<dbReference type="SUPFAM" id="SSF57997">
    <property type="entry name" value="Tropomyosin"/>
    <property type="match status" value="1"/>
</dbReference>
<evidence type="ECO:0000256" key="1">
    <source>
        <dbReference type="SAM" id="Coils"/>
    </source>
</evidence>
<gene>
    <name evidence="3" type="ORF">CEUSTIGMA_g2782.t1</name>
</gene>
<sequence length="237" mass="26424">MSSTAIEDAGSSTHNTPDPEIPTTIIMGPDTSDPEIVKSSKAPVSHTSLEAAAAHLLTAGVGWIAVKVFRLFKRQQKSLEDASDQLKKAELSLLECEQEVRALKGSLVEVNVKEVELDTTQKQLNQATEELQSATSRCQEAAAFLDRTMNNLKVTETELRCARSQLQEAFQKLTTTEMRLDEAQGELGLTKSENEILKRELMRTRKQLESAQVQMERYHLNTQVNRGSDISYDDTWG</sequence>
<evidence type="ECO:0000313" key="4">
    <source>
        <dbReference type="Proteomes" id="UP000232323"/>
    </source>
</evidence>
<keyword evidence="4" id="KW-1185">Reference proteome</keyword>
<keyword evidence="1" id="KW-0175">Coiled coil</keyword>
<evidence type="ECO:0000313" key="3">
    <source>
        <dbReference type="EMBL" id="GAX75337.1"/>
    </source>
</evidence>
<protein>
    <submittedName>
        <fullName evidence="3">Uncharacterized protein</fullName>
    </submittedName>
</protein>
<evidence type="ECO:0000256" key="2">
    <source>
        <dbReference type="SAM" id="MobiDB-lite"/>
    </source>
</evidence>
<feature type="coiled-coil region" evidence="1">
    <location>
        <begin position="72"/>
        <end position="221"/>
    </location>
</feature>
<accession>A0A250WWY2</accession>